<dbReference type="Pfam" id="PF00096">
    <property type="entry name" value="zf-C2H2"/>
    <property type="match status" value="3"/>
</dbReference>
<dbReference type="FunFam" id="3.30.160.60:FF:000176">
    <property type="entry name" value="zinc finger protein 70"/>
    <property type="match status" value="1"/>
</dbReference>
<feature type="domain" description="C2H2-type" evidence="9">
    <location>
        <begin position="200"/>
        <end position="228"/>
    </location>
</feature>
<dbReference type="AlphaFoldDB" id="A0A834M8Y7"/>
<evidence type="ECO:0000259" key="9">
    <source>
        <dbReference type="PROSITE" id="PS50157"/>
    </source>
</evidence>
<dbReference type="InterPro" id="IPR050527">
    <property type="entry name" value="Snail/Krueppel_Znf"/>
</dbReference>
<protein>
    <recommendedName>
        <fullName evidence="9">C2H2-type domain-containing protein</fullName>
    </recommendedName>
</protein>
<feature type="domain" description="C2H2-type" evidence="9">
    <location>
        <begin position="142"/>
        <end position="165"/>
    </location>
</feature>
<accession>A0A834M8Y7</accession>
<dbReference type="PROSITE" id="PS50157">
    <property type="entry name" value="ZINC_FINGER_C2H2_2"/>
    <property type="match status" value="4"/>
</dbReference>
<keyword evidence="2" id="KW-0479">Metal-binding</keyword>
<dbReference type="SUPFAM" id="SSF57667">
    <property type="entry name" value="beta-beta-alpha zinc fingers"/>
    <property type="match status" value="2"/>
</dbReference>
<dbReference type="OrthoDB" id="6630212at2759"/>
<evidence type="ECO:0000256" key="2">
    <source>
        <dbReference type="ARBA" id="ARBA00022723"/>
    </source>
</evidence>
<evidence type="ECO:0000256" key="7">
    <source>
        <dbReference type="ARBA" id="ARBA00037948"/>
    </source>
</evidence>
<dbReference type="SMART" id="SM00355">
    <property type="entry name" value="ZnF_C2H2"/>
    <property type="match status" value="6"/>
</dbReference>
<dbReference type="PROSITE" id="PS00028">
    <property type="entry name" value="ZINC_FINGER_C2H2_1"/>
    <property type="match status" value="4"/>
</dbReference>
<name>A0A834M8Y7_RHYFE</name>
<evidence type="ECO:0000256" key="3">
    <source>
        <dbReference type="ARBA" id="ARBA00022737"/>
    </source>
</evidence>
<dbReference type="Pfam" id="PF13894">
    <property type="entry name" value="zf-C2H2_4"/>
    <property type="match status" value="1"/>
</dbReference>
<keyword evidence="4 8" id="KW-0863">Zinc-finger</keyword>
<keyword evidence="5" id="KW-0862">Zinc</keyword>
<gene>
    <name evidence="10" type="ORF">GWI33_017646</name>
</gene>
<keyword evidence="3" id="KW-0677">Repeat</keyword>
<feature type="domain" description="C2H2-type" evidence="9">
    <location>
        <begin position="171"/>
        <end position="199"/>
    </location>
</feature>
<dbReference type="GO" id="GO:0005634">
    <property type="term" value="C:nucleus"/>
    <property type="evidence" value="ECO:0007669"/>
    <property type="project" value="UniProtKB-SubCell"/>
</dbReference>
<sequence length="307" mass="35691">MTLFTCLICLKEISENNAHSIDNNIINSSTVLQAIEELISCQYSDQIISPQYVCKNILKSIYNEDLLKQVHQGTELVKESFGNECKYCGIKIKDEENFAAHTCKNKELVKSSIYSCALCSKKFTRKEYLIVHNRTHTGEKPYHCNTCNKDFSQQASFYVHKRRLHDKVVLGTCNYCGKKFVDKSALENHIKMWHTGERSYLCEICSATFVCNRTLQRHLKELHNEKKPCQKCGKMLGDYALKKHLHRHQVQEGTAEISKKKYTCEYCNIIINFTSRRRHLEKQHNIKLLGRGEDCMKIPIKTNRKSL</sequence>
<evidence type="ECO:0000256" key="8">
    <source>
        <dbReference type="PROSITE-ProRule" id="PRU00042"/>
    </source>
</evidence>
<dbReference type="GO" id="GO:0008270">
    <property type="term" value="F:zinc ion binding"/>
    <property type="evidence" value="ECO:0007669"/>
    <property type="project" value="UniProtKB-KW"/>
</dbReference>
<dbReference type="FunFam" id="3.30.160.60:FF:001498">
    <property type="entry name" value="Zinc finger protein 404"/>
    <property type="match status" value="1"/>
</dbReference>
<dbReference type="InterPro" id="IPR013087">
    <property type="entry name" value="Znf_C2H2_type"/>
</dbReference>
<dbReference type="PANTHER" id="PTHR24388:SF104">
    <property type="entry name" value="AT-RICH BINDING PROTEIN-RELATED"/>
    <property type="match status" value="1"/>
</dbReference>
<evidence type="ECO:0000313" key="11">
    <source>
        <dbReference type="Proteomes" id="UP000625711"/>
    </source>
</evidence>
<dbReference type="GO" id="GO:0000981">
    <property type="term" value="F:DNA-binding transcription factor activity, RNA polymerase II-specific"/>
    <property type="evidence" value="ECO:0007669"/>
    <property type="project" value="TreeGrafter"/>
</dbReference>
<dbReference type="EMBL" id="JAACXV010014240">
    <property type="protein sequence ID" value="KAF7269324.1"/>
    <property type="molecule type" value="Genomic_DNA"/>
</dbReference>
<comment type="subcellular location">
    <subcellularLocation>
        <location evidence="1">Nucleus</location>
    </subcellularLocation>
</comment>
<dbReference type="Proteomes" id="UP000625711">
    <property type="component" value="Unassembled WGS sequence"/>
</dbReference>
<proteinExistence type="inferred from homology"/>
<comment type="similarity">
    <text evidence="7">Belongs to the snail C2H2-type zinc-finger protein family.</text>
</comment>
<evidence type="ECO:0000256" key="5">
    <source>
        <dbReference type="ARBA" id="ARBA00022833"/>
    </source>
</evidence>
<comment type="caution">
    <text evidence="10">The sequence shown here is derived from an EMBL/GenBank/DDBJ whole genome shotgun (WGS) entry which is preliminary data.</text>
</comment>
<evidence type="ECO:0000256" key="1">
    <source>
        <dbReference type="ARBA" id="ARBA00004123"/>
    </source>
</evidence>
<evidence type="ECO:0000256" key="4">
    <source>
        <dbReference type="ARBA" id="ARBA00022771"/>
    </source>
</evidence>
<feature type="domain" description="C2H2-type" evidence="9">
    <location>
        <begin position="114"/>
        <end position="141"/>
    </location>
</feature>
<keyword evidence="11" id="KW-1185">Reference proteome</keyword>
<dbReference type="PANTHER" id="PTHR24388">
    <property type="entry name" value="ZINC FINGER PROTEIN"/>
    <property type="match status" value="1"/>
</dbReference>
<dbReference type="InterPro" id="IPR036236">
    <property type="entry name" value="Znf_C2H2_sf"/>
</dbReference>
<keyword evidence="6" id="KW-0539">Nucleus</keyword>
<organism evidence="10 11">
    <name type="scientific">Rhynchophorus ferrugineus</name>
    <name type="common">Red palm weevil</name>
    <name type="synonym">Curculio ferrugineus</name>
    <dbReference type="NCBI Taxonomy" id="354439"/>
    <lineage>
        <taxon>Eukaryota</taxon>
        <taxon>Metazoa</taxon>
        <taxon>Ecdysozoa</taxon>
        <taxon>Arthropoda</taxon>
        <taxon>Hexapoda</taxon>
        <taxon>Insecta</taxon>
        <taxon>Pterygota</taxon>
        <taxon>Neoptera</taxon>
        <taxon>Endopterygota</taxon>
        <taxon>Coleoptera</taxon>
        <taxon>Polyphaga</taxon>
        <taxon>Cucujiformia</taxon>
        <taxon>Curculionidae</taxon>
        <taxon>Dryophthorinae</taxon>
        <taxon>Rhynchophorus</taxon>
    </lineage>
</organism>
<reference evidence="10" key="1">
    <citation type="submission" date="2020-08" db="EMBL/GenBank/DDBJ databases">
        <title>Genome sequencing and assembly of the red palm weevil Rhynchophorus ferrugineus.</title>
        <authorList>
            <person name="Dias G.B."/>
            <person name="Bergman C.M."/>
            <person name="Manee M."/>
        </authorList>
    </citation>
    <scope>NUCLEOTIDE SEQUENCE</scope>
    <source>
        <strain evidence="10">AA-2017</strain>
        <tissue evidence="10">Whole larva</tissue>
    </source>
</reference>
<evidence type="ECO:0000313" key="10">
    <source>
        <dbReference type="EMBL" id="KAF7269324.1"/>
    </source>
</evidence>
<dbReference type="GO" id="GO:0000978">
    <property type="term" value="F:RNA polymerase II cis-regulatory region sequence-specific DNA binding"/>
    <property type="evidence" value="ECO:0007669"/>
    <property type="project" value="TreeGrafter"/>
</dbReference>
<dbReference type="Gene3D" id="3.30.160.60">
    <property type="entry name" value="Classic Zinc Finger"/>
    <property type="match status" value="4"/>
</dbReference>
<evidence type="ECO:0000256" key="6">
    <source>
        <dbReference type="ARBA" id="ARBA00023242"/>
    </source>
</evidence>